<reference evidence="2" key="2">
    <citation type="submission" date="2015-03" db="UniProtKB">
        <authorList>
            <consortium name="EnsemblPlants"/>
        </authorList>
    </citation>
    <scope>IDENTIFICATION</scope>
</reference>
<reference evidence="2" key="1">
    <citation type="journal article" date="2009" name="Rice">
        <title>De Novo Next Generation Sequencing of Plant Genomes.</title>
        <authorList>
            <person name="Rounsley S."/>
            <person name="Marri P.R."/>
            <person name="Yu Y."/>
            <person name="He R."/>
            <person name="Sisneros N."/>
            <person name="Goicoechea J.L."/>
            <person name="Lee S.J."/>
            <person name="Angelova A."/>
            <person name="Kudrna D."/>
            <person name="Luo M."/>
            <person name="Affourtit J."/>
            <person name="Desany B."/>
            <person name="Knight J."/>
            <person name="Niazi F."/>
            <person name="Egholm M."/>
            <person name="Wing R.A."/>
        </authorList>
    </citation>
    <scope>NUCLEOTIDE SEQUENCE [LARGE SCALE GENOMIC DNA]</scope>
    <source>
        <strain evidence="2">cv. IRGC 105608</strain>
    </source>
</reference>
<feature type="signal peptide" evidence="1">
    <location>
        <begin position="1"/>
        <end position="21"/>
    </location>
</feature>
<accession>A0A0D3HJZ8</accession>
<dbReference type="AlphaFoldDB" id="A0A0D3HJZ8"/>
<dbReference type="HOGENOM" id="CLU_2531472_0_0_1"/>
<evidence type="ECO:0000313" key="3">
    <source>
        <dbReference type="Proteomes" id="UP000026960"/>
    </source>
</evidence>
<evidence type="ECO:0000313" key="2">
    <source>
        <dbReference type="EnsemblPlants" id="OBART11G07890.1"/>
    </source>
</evidence>
<keyword evidence="3" id="KW-1185">Reference proteome</keyword>
<proteinExistence type="predicted"/>
<protein>
    <recommendedName>
        <fullName evidence="4">Secreted protein</fullName>
    </recommendedName>
</protein>
<dbReference type="PaxDb" id="65489-OBART11G07890.1"/>
<organism evidence="2">
    <name type="scientific">Oryza barthii</name>
    <dbReference type="NCBI Taxonomy" id="65489"/>
    <lineage>
        <taxon>Eukaryota</taxon>
        <taxon>Viridiplantae</taxon>
        <taxon>Streptophyta</taxon>
        <taxon>Embryophyta</taxon>
        <taxon>Tracheophyta</taxon>
        <taxon>Spermatophyta</taxon>
        <taxon>Magnoliopsida</taxon>
        <taxon>Liliopsida</taxon>
        <taxon>Poales</taxon>
        <taxon>Poaceae</taxon>
        <taxon>BOP clade</taxon>
        <taxon>Oryzoideae</taxon>
        <taxon>Oryzeae</taxon>
        <taxon>Oryzinae</taxon>
        <taxon>Oryza</taxon>
    </lineage>
</organism>
<sequence>MEGAVLVLHQVAILALPAAEGEGGFAYGVSSISISKGRAVVRRYTHGACGPGEEGIARLQYHRDEQQLTRSYGSLSGSLRRQIPICMLAEWQ</sequence>
<dbReference type="EnsemblPlants" id="OBART11G07890.1">
    <property type="protein sequence ID" value="OBART11G07890.1"/>
    <property type="gene ID" value="OBART11G07890"/>
</dbReference>
<feature type="chain" id="PRO_5002276975" description="Secreted protein" evidence="1">
    <location>
        <begin position="22"/>
        <end position="92"/>
    </location>
</feature>
<evidence type="ECO:0000256" key="1">
    <source>
        <dbReference type="SAM" id="SignalP"/>
    </source>
</evidence>
<evidence type="ECO:0008006" key="4">
    <source>
        <dbReference type="Google" id="ProtNLM"/>
    </source>
</evidence>
<keyword evidence="1" id="KW-0732">Signal</keyword>
<name>A0A0D3HJZ8_9ORYZ</name>
<dbReference type="Gramene" id="OBART11G07890.1">
    <property type="protein sequence ID" value="OBART11G07890.1"/>
    <property type="gene ID" value="OBART11G07890"/>
</dbReference>
<dbReference type="Proteomes" id="UP000026960">
    <property type="component" value="Chromosome 11"/>
</dbReference>